<evidence type="ECO:0000256" key="1">
    <source>
        <dbReference type="ARBA" id="ARBA00004651"/>
    </source>
</evidence>
<dbReference type="PROSITE" id="PS00211">
    <property type="entry name" value="ABC_TRANSPORTER_1"/>
    <property type="match status" value="1"/>
</dbReference>
<dbReference type="PANTHER" id="PTHR43394:SF1">
    <property type="entry name" value="ATP-BINDING CASSETTE SUB-FAMILY B MEMBER 10, MITOCHONDRIAL"/>
    <property type="match status" value="1"/>
</dbReference>
<dbReference type="SMART" id="SM00382">
    <property type="entry name" value="AAA"/>
    <property type="match status" value="1"/>
</dbReference>
<feature type="domain" description="ABC transporter" evidence="8">
    <location>
        <begin position="370"/>
        <end position="604"/>
    </location>
</feature>
<evidence type="ECO:0000313" key="11">
    <source>
        <dbReference type="Proteomes" id="UP000831537"/>
    </source>
</evidence>
<dbReference type="PROSITE" id="PS50929">
    <property type="entry name" value="ABC_TM1F"/>
    <property type="match status" value="1"/>
</dbReference>
<dbReference type="Gene3D" id="3.40.50.300">
    <property type="entry name" value="P-loop containing nucleotide triphosphate hydrolases"/>
    <property type="match status" value="1"/>
</dbReference>
<dbReference type="InterPro" id="IPR011527">
    <property type="entry name" value="ABC1_TM_dom"/>
</dbReference>
<dbReference type="EMBL" id="CP095071">
    <property type="protein sequence ID" value="UOQ85433.1"/>
    <property type="molecule type" value="Genomic_DNA"/>
</dbReference>
<keyword evidence="5 7" id="KW-1133">Transmembrane helix</keyword>
<dbReference type="Gene3D" id="1.20.1560.10">
    <property type="entry name" value="ABC transporter type 1, transmembrane domain"/>
    <property type="match status" value="1"/>
</dbReference>
<keyword evidence="3" id="KW-0547">Nucleotide-binding</keyword>
<comment type="subcellular location">
    <subcellularLocation>
        <location evidence="1">Cell membrane</location>
        <topology evidence="1">Multi-pass membrane protein</topology>
    </subcellularLocation>
</comment>
<reference evidence="10 11" key="1">
    <citation type="submission" date="2022-04" db="EMBL/GenBank/DDBJ databases">
        <title>Gracilibacillus sp. isolated from saltern.</title>
        <authorList>
            <person name="Won M."/>
            <person name="Lee C.-M."/>
            <person name="Woen H.-Y."/>
            <person name="Kwon S.-W."/>
        </authorList>
    </citation>
    <scope>NUCLEOTIDE SEQUENCE [LARGE SCALE GENOMIC DNA]</scope>
    <source>
        <strain evidence="10 11">SSPM10-3</strain>
    </source>
</reference>
<evidence type="ECO:0000256" key="3">
    <source>
        <dbReference type="ARBA" id="ARBA00022741"/>
    </source>
</evidence>
<accession>A0ABY4GM33</accession>
<feature type="transmembrane region" description="Helical" evidence="7">
    <location>
        <begin position="89"/>
        <end position="107"/>
    </location>
</feature>
<evidence type="ECO:0000256" key="4">
    <source>
        <dbReference type="ARBA" id="ARBA00022840"/>
    </source>
</evidence>
<dbReference type="GO" id="GO:0005524">
    <property type="term" value="F:ATP binding"/>
    <property type="evidence" value="ECO:0007669"/>
    <property type="project" value="UniProtKB-KW"/>
</dbReference>
<sequence>MAKSISANQSKKKSPHLNRFYYPLDQAVEKPFNWKQMLRLLNYLKPYVKTLMPAAIAVMLISTIVRLVVPVIIGTWVIDKAITEQNVSLLTYLIIGISVLYLVSFIANKYRIKWVNILGQRVIHDLRKSLFSHVQRLSHNFFDSRSAGSILVRILNDVNSLQELFTNGIINLLMDIVLLTGIIVMLFVLSPPLALAVLIILPIMFFISTKLRRTIRRSWQDVRIQKSRLNSHLNESMQGIRITQSFSQEKENTEFFDGVNGDNYEKERVAMKKSAYFGPFVEMSNAIGTVILISYGAHLIINGSIQIGIFVSFAFYLGMFWEPISRLGQIYNQLLVAMASSERIFEFLDEQPNVKEKENAQTFKDMKGHIVFDHVQFAYNEDRIALHEISLEMKPGQTVALVGHTGSGKTTIANLISRFYDPTQGSVKIDGHDLRDMRLDSLRTNISVVLQDTFIFSGTIMENIRFGRPDASDEEVKEAARVVGADDFIKRLNNGYETEVEERGNILSAGERQLLSFARALLADPRILILDEATASIDTETEVMIQTALKRLLQGRTAIMIAHRLSTIREADNIIVLEHGKILEQGNHDELMKHGGEYYDLVKSQFEMLDAL</sequence>
<dbReference type="SUPFAM" id="SSF90123">
    <property type="entry name" value="ABC transporter transmembrane region"/>
    <property type="match status" value="1"/>
</dbReference>
<dbReference type="CDD" id="cd18545">
    <property type="entry name" value="ABC_6TM_YknV_like"/>
    <property type="match status" value="1"/>
</dbReference>
<evidence type="ECO:0000256" key="2">
    <source>
        <dbReference type="ARBA" id="ARBA00022692"/>
    </source>
</evidence>
<dbReference type="InterPro" id="IPR003439">
    <property type="entry name" value="ABC_transporter-like_ATP-bd"/>
</dbReference>
<feature type="transmembrane region" description="Helical" evidence="7">
    <location>
        <begin position="169"/>
        <end position="187"/>
    </location>
</feature>
<dbReference type="PROSITE" id="PS50893">
    <property type="entry name" value="ABC_TRANSPORTER_2"/>
    <property type="match status" value="1"/>
</dbReference>
<keyword evidence="2 7" id="KW-0812">Transmembrane</keyword>
<feature type="transmembrane region" description="Helical" evidence="7">
    <location>
        <begin position="54"/>
        <end position="77"/>
    </location>
</feature>
<evidence type="ECO:0000256" key="6">
    <source>
        <dbReference type="ARBA" id="ARBA00023136"/>
    </source>
</evidence>
<name>A0ABY4GM33_9BACI</name>
<keyword evidence="11" id="KW-1185">Reference proteome</keyword>
<evidence type="ECO:0000259" key="9">
    <source>
        <dbReference type="PROSITE" id="PS50929"/>
    </source>
</evidence>
<dbReference type="InterPro" id="IPR017871">
    <property type="entry name" value="ABC_transporter-like_CS"/>
</dbReference>
<dbReference type="SUPFAM" id="SSF52540">
    <property type="entry name" value="P-loop containing nucleoside triphosphate hydrolases"/>
    <property type="match status" value="1"/>
</dbReference>
<dbReference type="Pfam" id="PF00005">
    <property type="entry name" value="ABC_tran"/>
    <property type="match status" value="1"/>
</dbReference>
<dbReference type="PANTHER" id="PTHR43394">
    <property type="entry name" value="ATP-DEPENDENT PERMEASE MDL1, MITOCHONDRIAL"/>
    <property type="match status" value="1"/>
</dbReference>
<evidence type="ECO:0000259" key="8">
    <source>
        <dbReference type="PROSITE" id="PS50893"/>
    </source>
</evidence>
<organism evidence="10 11">
    <name type="scientific">Gracilibacillus salinarum</name>
    <dbReference type="NCBI Taxonomy" id="2932255"/>
    <lineage>
        <taxon>Bacteria</taxon>
        <taxon>Bacillati</taxon>
        <taxon>Bacillota</taxon>
        <taxon>Bacilli</taxon>
        <taxon>Bacillales</taxon>
        <taxon>Bacillaceae</taxon>
        <taxon>Gracilibacillus</taxon>
    </lineage>
</organism>
<dbReference type="InterPro" id="IPR039421">
    <property type="entry name" value="Type_1_exporter"/>
</dbReference>
<protein>
    <submittedName>
        <fullName evidence="10">ABC transporter ATP-binding protein/permease</fullName>
    </submittedName>
</protein>
<feature type="domain" description="ABC transmembrane type-1" evidence="9">
    <location>
        <begin position="54"/>
        <end position="334"/>
    </location>
</feature>
<dbReference type="Proteomes" id="UP000831537">
    <property type="component" value="Chromosome"/>
</dbReference>
<proteinExistence type="predicted"/>
<evidence type="ECO:0000313" key="10">
    <source>
        <dbReference type="EMBL" id="UOQ85433.1"/>
    </source>
</evidence>
<keyword evidence="6 7" id="KW-0472">Membrane</keyword>
<dbReference type="InterPro" id="IPR003593">
    <property type="entry name" value="AAA+_ATPase"/>
</dbReference>
<keyword evidence="4 10" id="KW-0067">ATP-binding</keyword>
<feature type="transmembrane region" description="Helical" evidence="7">
    <location>
        <begin position="193"/>
        <end position="211"/>
    </location>
</feature>
<evidence type="ECO:0000256" key="7">
    <source>
        <dbReference type="SAM" id="Phobius"/>
    </source>
</evidence>
<evidence type="ECO:0000256" key="5">
    <source>
        <dbReference type="ARBA" id="ARBA00022989"/>
    </source>
</evidence>
<feature type="transmembrane region" description="Helical" evidence="7">
    <location>
        <begin position="303"/>
        <end position="321"/>
    </location>
</feature>
<gene>
    <name evidence="10" type="ORF">MUN87_00565</name>
</gene>
<dbReference type="CDD" id="cd03254">
    <property type="entry name" value="ABCC_Glucan_exporter_like"/>
    <property type="match status" value="1"/>
</dbReference>
<dbReference type="RefSeq" id="WP_244744541.1">
    <property type="nucleotide sequence ID" value="NZ_CP095071.1"/>
</dbReference>
<dbReference type="Pfam" id="PF00664">
    <property type="entry name" value="ABC_membrane"/>
    <property type="match status" value="1"/>
</dbReference>
<dbReference type="InterPro" id="IPR036640">
    <property type="entry name" value="ABC1_TM_sf"/>
</dbReference>
<dbReference type="InterPro" id="IPR027417">
    <property type="entry name" value="P-loop_NTPase"/>
</dbReference>